<comment type="caution">
    <text evidence="2">The sequence shown here is derived from an EMBL/GenBank/DDBJ whole genome shotgun (WGS) entry which is preliminary data.</text>
</comment>
<evidence type="ECO:0000313" key="3">
    <source>
        <dbReference type="Proteomes" id="UP001286456"/>
    </source>
</evidence>
<organism evidence="2 3">
    <name type="scientific">Cercophora scortea</name>
    <dbReference type="NCBI Taxonomy" id="314031"/>
    <lineage>
        <taxon>Eukaryota</taxon>
        <taxon>Fungi</taxon>
        <taxon>Dikarya</taxon>
        <taxon>Ascomycota</taxon>
        <taxon>Pezizomycotina</taxon>
        <taxon>Sordariomycetes</taxon>
        <taxon>Sordariomycetidae</taxon>
        <taxon>Sordariales</taxon>
        <taxon>Lasiosphaeriaceae</taxon>
        <taxon>Cercophora</taxon>
    </lineage>
</organism>
<name>A0AAE0MDL9_9PEZI</name>
<gene>
    <name evidence="2" type="ORF">B0T19DRAFT_461781</name>
</gene>
<accession>A0AAE0MDL9</accession>
<protein>
    <submittedName>
        <fullName evidence="2">Uncharacterized protein</fullName>
    </submittedName>
</protein>
<reference evidence="2" key="2">
    <citation type="submission" date="2023-06" db="EMBL/GenBank/DDBJ databases">
        <authorList>
            <consortium name="Lawrence Berkeley National Laboratory"/>
            <person name="Haridas S."/>
            <person name="Hensen N."/>
            <person name="Bonometti L."/>
            <person name="Westerberg I."/>
            <person name="Brannstrom I.O."/>
            <person name="Guillou S."/>
            <person name="Cros-Aarteil S."/>
            <person name="Calhoun S."/>
            <person name="Kuo A."/>
            <person name="Mondo S."/>
            <person name="Pangilinan J."/>
            <person name="Riley R."/>
            <person name="Labutti K."/>
            <person name="Andreopoulos B."/>
            <person name="Lipzen A."/>
            <person name="Chen C."/>
            <person name="Yanf M."/>
            <person name="Daum C."/>
            <person name="Ng V."/>
            <person name="Clum A."/>
            <person name="Steindorff A."/>
            <person name="Ohm R."/>
            <person name="Martin F."/>
            <person name="Silar P."/>
            <person name="Natvig D."/>
            <person name="Lalanne C."/>
            <person name="Gautier V."/>
            <person name="Ament-Velasquez S.L."/>
            <person name="Kruys A."/>
            <person name="Hutchinson M.I."/>
            <person name="Powell A.J."/>
            <person name="Barry K."/>
            <person name="Miller A.N."/>
            <person name="Grigoriev I.V."/>
            <person name="Debuchy R."/>
            <person name="Gladieux P."/>
            <person name="Thoren M.H."/>
            <person name="Johannesson H."/>
        </authorList>
    </citation>
    <scope>NUCLEOTIDE SEQUENCE</scope>
    <source>
        <strain evidence="2">SMH4131-1</strain>
    </source>
</reference>
<dbReference type="EMBL" id="JAUEPO010000003">
    <property type="protein sequence ID" value="KAK3328355.1"/>
    <property type="molecule type" value="Genomic_DNA"/>
</dbReference>
<feature type="region of interest" description="Disordered" evidence="1">
    <location>
        <begin position="315"/>
        <end position="359"/>
    </location>
</feature>
<feature type="compositionally biased region" description="Basic and acidic residues" evidence="1">
    <location>
        <begin position="1"/>
        <end position="15"/>
    </location>
</feature>
<feature type="region of interest" description="Disordered" evidence="1">
    <location>
        <begin position="1"/>
        <end position="38"/>
    </location>
</feature>
<evidence type="ECO:0000313" key="2">
    <source>
        <dbReference type="EMBL" id="KAK3328355.1"/>
    </source>
</evidence>
<dbReference type="AlphaFoldDB" id="A0AAE0MDL9"/>
<proteinExistence type="predicted"/>
<sequence>MDKPSKTSTRSREEQVPAIPPSRKRQIDSYSDDEPLVKRTRLTRKNLALFDKMAQGKNSKPPKSLEDVLKRHAKTRATASPPESVYGDYVDTVERVQRTGNETTLVVKTSGILLKEYPTGYNQVFNRSFTNFPKDVGFNRNLSAPQPDFVEGLEMQNYLPFPVDEYVGGATLYKDNPYSVTLPQIAGEWKGPGGDIKEAELQSAYDGAALVYARNQALAYIGKSDPPGHAAITTFTTDGTNLNMYAHYAIPSEEDQDTLEYHQYKYASTNIKHSYQGYKDGRKGLRNAQDYAKDQSYALKDQLKEHWKQQRHTFHPIAEEEPMPVPERALEDASADKASFPTTNRHYTTRGPTKATSRS</sequence>
<reference evidence="2" key="1">
    <citation type="journal article" date="2023" name="Mol. Phylogenet. Evol.">
        <title>Genome-scale phylogeny and comparative genomics of the fungal order Sordariales.</title>
        <authorList>
            <person name="Hensen N."/>
            <person name="Bonometti L."/>
            <person name="Westerberg I."/>
            <person name="Brannstrom I.O."/>
            <person name="Guillou S."/>
            <person name="Cros-Aarteil S."/>
            <person name="Calhoun S."/>
            <person name="Haridas S."/>
            <person name="Kuo A."/>
            <person name="Mondo S."/>
            <person name="Pangilinan J."/>
            <person name="Riley R."/>
            <person name="LaButti K."/>
            <person name="Andreopoulos B."/>
            <person name="Lipzen A."/>
            <person name="Chen C."/>
            <person name="Yan M."/>
            <person name="Daum C."/>
            <person name="Ng V."/>
            <person name="Clum A."/>
            <person name="Steindorff A."/>
            <person name="Ohm R.A."/>
            <person name="Martin F."/>
            <person name="Silar P."/>
            <person name="Natvig D.O."/>
            <person name="Lalanne C."/>
            <person name="Gautier V."/>
            <person name="Ament-Velasquez S.L."/>
            <person name="Kruys A."/>
            <person name="Hutchinson M.I."/>
            <person name="Powell A.J."/>
            <person name="Barry K."/>
            <person name="Miller A.N."/>
            <person name="Grigoriev I.V."/>
            <person name="Debuchy R."/>
            <person name="Gladieux P."/>
            <person name="Hiltunen Thoren M."/>
            <person name="Johannesson H."/>
        </authorList>
    </citation>
    <scope>NUCLEOTIDE SEQUENCE</scope>
    <source>
        <strain evidence="2">SMH4131-1</strain>
    </source>
</reference>
<keyword evidence="3" id="KW-1185">Reference proteome</keyword>
<evidence type="ECO:0000256" key="1">
    <source>
        <dbReference type="SAM" id="MobiDB-lite"/>
    </source>
</evidence>
<dbReference type="Proteomes" id="UP001286456">
    <property type="component" value="Unassembled WGS sequence"/>
</dbReference>
<feature type="compositionally biased region" description="Polar residues" evidence="1">
    <location>
        <begin position="340"/>
        <end position="359"/>
    </location>
</feature>